<dbReference type="EMBL" id="JOKN01000016">
    <property type="protein sequence ID" value="KEQ56551.1"/>
    <property type="molecule type" value="Genomic_DNA"/>
</dbReference>
<feature type="region of interest" description="Disordered" evidence="1">
    <location>
        <begin position="1"/>
        <end position="20"/>
    </location>
</feature>
<protein>
    <submittedName>
        <fullName evidence="2">Uncharacterized protein</fullName>
    </submittedName>
</protein>
<sequence>MKTVTLLHKNHGVGESPTTPTFFPRIIREFEDDDEPMIWD</sequence>
<evidence type="ECO:0000313" key="2">
    <source>
        <dbReference type="EMBL" id="KEQ56551.1"/>
    </source>
</evidence>
<accession>A0A081RMX8</accession>
<dbReference type="AlphaFoldDB" id="A0A081RMX8"/>
<evidence type="ECO:0000313" key="3">
    <source>
        <dbReference type="Proteomes" id="UP000028059"/>
    </source>
</evidence>
<organism evidence="2 3">
    <name type="scientific">Marine Group I thaumarchaeote SCGC AAA799-N04</name>
    <dbReference type="NCBI Taxonomy" id="1502293"/>
    <lineage>
        <taxon>Archaea</taxon>
        <taxon>Nitrososphaerota</taxon>
        <taxon>Marine Group I</taxon>
    </lineage>
</organism>
<gene>
    <name evidence="2" type="ORF">AAA799N04_01043</name>
</gene>
<name>A0A081RMX8_9ARCH</name>
<keyword evidence="3" id="KW-1185">Reference proteome</keyword>
<dbReference type="Proteomes" id="UP000028059">
    <property type="component" value="Unassembled WGS sequence"/>
</dbReference>
<reference evidence="2 3" key="1">
    <citation type="submission" date="2014-06" db="EMBL/GenBank/DDBJ databases">
        <authorList>
            <person name="Ngugi D.K."/>
            <person name="Blom J."/>
            <person name="Alam I."/>
            <person name="Rashid M."/>
            <person name="Ba Alawi W."/>
            <person name="Zhang G."/>
            <person name="Hikmawan T."/>
            <person name="Guan Y."/>
            <person name="Antunes A."/>
            <person name="Siam R."/>
            <person name="ElDorry H."/>
            <person name="Bajic V."/>
            <person name="Stingl U."/>
        </authorList>
    </citation>
    <scope>NUCLEOTIDE SEQUENCE [LARGE SCALE GENOMIC DNA]</scope>
    <source>
        <strain evidence="2">SCGC AAA799-N04</strain>
    </source>
</reference>
<evidence type="ECO:0000256" key="1">
    <source>
        <dbReference type="SAM" id="MobiDB-lite"/>
    </source>
</evidence>
<comment type="caution">
    <text evidence="2">The sequence shown here is derived from an EMBL/GenBank/DDBJ whole genome shotgun (WGS) entry which is preliminary data.</text>
</comment>
<proteinExistence type="predicted"/>